<dbReference type="RefSeq" id="WP_077806204.1">
    <property type="nucleotide sequence ID" value="NZ_BJXS01000008.1"/>
</dbReference>
<proteinExistence type="predicted"/>
<dbReference type="AlphaFoldDB" id="A0A1U9KN53"/>
<dbReference type="CDD" id="cd09021">
    <property type="entry name" value="Aldose_epim_Ec_YphB"/>
    <property type="match status" value="1"/>
</dbReference>
<gene>
    <name evidence="1" type="ORF">A0U93_03925</name>
</gene>
<dbReference type="InterPro" id="IPR014718">
    <property type="entry name" value="GH-type_carb-bd"/>
</dbReference>
<dbReference type="STRING" id="320497.A0U93_03925"/>
<dbReference type="Pfam" id="PF01263">
    <property type="entry name" value="Aldose_epim"/>
    <property type="match status" value="1"/>
</dbReference>
<evidence type="ECO:0000313" key="1">
    <source>
        <dbReference type="EMBL" id="AQS87231.1"/>
    </source>
</evidence>
<reference evidence="1 2" key="1">
    <citation type="submission" date="2016-03" db="EMBL/GenBank/DDBJ databases">
        <title>Acetic acid bacteria sequencing.</title>
        <authorList>
            <person name="Brandt J."/>
            <person name="Jakob F."/>
            <person name="Vogel R.F."/>
        </authorList>
    </citation>
    <scope>NUCLEOTIDE SEQUENCE [LARGE SCALE GENOMIC DNA]</scope>
    <source>
        <strain evidence="1 2">NBRC 101099</strain>
    </source>
</reference>
<dbReference type="InterPro" id="IPR011013">
    <property type="entry name" value="Gal_mutarotase_sf_dom"/>
</dbReference>
<dbReference type="InterPro" id="IPR008183">
    <property type="entry name" value="Aldose_1/G6P_1-epimerase"/>
</dbReference>
<dbReference type="SUPFAM" id="SSF74650">
    <property type="entry name" value="Galactose mutarotase-like"/>
    <property type="match status" value="1"/>
</dbReference>
<dbReference type="Proteomes" id="UP000188604">
    <property type="component" value="Chromosome"/>
</dbReference>
<dbReference type="EMBL" id="CP014691">
    <property type="protein sequence ID" value="AQS87231.1"/>
    <property type="molecule type" value="Genomic_DNA"/>
</dbReference>
<evidence type="ECO:0000313" key="2">
    <source>
        <dbReference type="Proteomes" id="UP000188604"/>
    </source>
</evidence>
<dbReference type="KEGG" id="nch:A0U93_03925"/>
<dbReference type="GO" id="GO:0016853">
    <property type="term" value="F:isomerase activity"/>
    <property type="evidence" value="ECO:0007669"/>
    <property type="project" value="InterPro"/>
</dbReference>
<keyword evidence="2" id="KW-1185">Reference proteome</keyword>
<dbReference type="GO" id="GO:0030246">
    <property type="term" value="F:carbohydrate binding"/>
    <property type="evidence" value="ECO:0007669"/>
    <property type="project" value="InterPro"/>
</dbReference>
<dbReference type="GO" id="GO:0005975">
    <property type="term" value="P:carbohydrate metabolic process"/>
    <property type="evidence" value="ECO:0007669"/>
    <property type="project" value="InterPro"/>
</dbReference>
<dbReference type="OrthoDB" id="9796517at2"/>
<sequence length="298" mass="33112">MIELARGNARVGILPETGGGLAFWRVNDRDVLVPTVDSNLRAQQGVGVAAYPLVPYSNRIGEGRFSFDGQDFELANNIGGEPHSIHGNAWERVWEVVQEDPDRAILLLDHRPDTDERKAEWPFAYRAVLSYVLDDQCLNVELVVVNQDEKPQPIGFGFHPFFSKSDATTLLFHAQGVWESGPDGLPAQHVATEGAWSFAPAARPVRQLHLDNCFAGWNGHAEIDDPDGGYRIVIEADEVFRHLVVFTAPEKPFVAVEPVTNMNDAIHHPEILERGLQVVPPGQRISGSMRFRLVDDRG</sequence>
<accession>A0A1U9KN53</accession>
<name>A0A1U9KN53_9PROT</name>
<dbReference type="Gene3D" id="2.70.98.10">
    <property type="match status" value="1"/>
</dbReference>
<protein>
    <submittedName>
        <fullName evidence="1">Aldose epimerase</fullName>
    </submittedName>
</protein>
<organism evidence="1 2">
    <name type="scientific">Neoasaia chiangmaiensis</name>
    <dbReference type="NCBI Taxonomy" id="320497"/>
    <lineage>
        <taxon>Bacteria</taxon>
        <taxon>Pseudomonadati</taxon>
        <taxon>Pseudomonadota</taxon>
        <taxon>Alphaproteobacteria</taxon>
        <taxon>Acetobacterales</taxon>
        <taxon>Acetobacteraceae</taxon>
        <taxon>Neoasaia</taxon>
    </lineage>
</organism>